<feature type="compositionally biased region" description="Low complexity" evidence="2">
    <location>
        <begin position="619"/>
        <end position="635"/>
    </location>
</feature>
<keyword evidence="6" id="KW-1185">Reference proteome</keyword>
<dbReference type="InterPro" id="IPR036291">
    <property type="entry name" value="NAD(P)-bd_dom_sf"/>
</dbReference>
<keyword evidence="3" id="KW-1133">Transmembrane helix</keyword>
<dbReference type="Pfam" id="PF02719">
    <property type="entry name" value="Polysacc_synt_2"/>
    <property type="match status" value="1"/>
</dbReference>
<dbReference type="PANTHER" id="PTHR43318:SF1">
    <property type="entry name" value="POLYSACCHARIDE BIOSYNTHESIS PROTEIN EPSC-RELATED"/>
    <property type="match status" value="1"/>
</dbReference>
<dbReference type="EMBL" id="QOHR01000005">
    <property type="protein sequence ID" value="REC57715.1"/>
    <property type="molecule type" value="Genomic_DNA"/>
</dbReference>
<evidence type="ECO:0000256" key="1">
    <source>
        <dbReference type="ARBA" id="ARBA00007430"/>
    </source>
</evidence>
<evidence type="ECO:0000313" key="6">
    <source>
        <dbReference type="Proteomes" id="UP000257131"/>
    </source>
</evidence>
<proteinExistence type="inferred from homology"/>
<feature type="transmembrane region" description="Helical" evidence="3">
    <location>
        <begin position="16"/>
        <end position="38"/>
    </location>
</feature>
<evidence type="ECO:0000256" key="3">
    <source>
        <dbReference type="SAM" id="Phobius"/>
    </source>
</evidence>
<keyword evidence="3" id="KW-0472">Membrane</keyword>
<organism evidence="5 6">
    <name type="scientific">Rhodosalinus sediminis</name>
    <dbReference type="NCBI Taxonomy" id="1940533"/>
    <lineage>
        <taxon>Bacteria</taxon>
        <taxon>Pseudomonadati</taxon>
        <taxon>Pseudomonadota</taxon>
        <taxon>Alphaproteobacteria</taxon>
        <taxon>Rhodobacterales</taxon>
        <taxon>Paracoccaceae</taxon>
        <taxon>Rhodosalinus</taxon>
    </lineage>
</organism>
<evidence type="ECO:0000256" key="2">
    <source>
        <dbReference type="SAM" id="MobiDB-lite"/>
    </source>
</evidence>
<dbReference type="InterPro" id="IPR051203">
    <property type="entry name" value="Polysaccharide_Synthase-Rel"/>
</dbReference>
<feature type="transmembrane region" description="Helical" evidence="3">
    <location>
        <begin position="50"/>
        <end position="70"/>
    </location>
</feature>
<dbReference type="AlphaFoldDB" id="A0A3D9BW09"/>
<protein>
    <submittedName>
        <fullName evidence="5">Polysaccharide biosynthesis protein</fullName>
    </submittedName>
</protein>
<dbReference type="Proteomes" id="UP000257131">
    <property type="component" value="Unassembled WGS sequence"/>
</dbReference>
<keyword evidence="3" id="KW-0812">Transmembrane</keyword>
<comment type="similarity">
    <text evidence="1">Belongs to the polysaccharide synthase family.</text>
</comment>
<dbReference type="Gene3D" id="3.40.50.720">
    <property type="entry name" value="NAD(P)-binding Rossmann-like Domain"/>
    <property type="match status" value="2"/>
</dbReference>
<evidence type="ECO:0000259" key="4">
    <source>
        <dbReference type="Pfam" id="PF02719"/>
    </source>
</evidence>
<sequence length="635" mass="66681">MLYDLCTTLDRSRKSLVLLAIDILAMGGAFAAAVALTTAGRSAPLHAGEAVATLLAMLAVGVAVTIRRSLHRIKLNAYEMQGLPGTSAVALGMGAAGGAAHALHPGTLPPQIVVLQPMIFLVLSVAARLGLRSVVLWIYRTGTARTRLLIYGAGQTGQQLVSALRTDDTLTPVAFVDDNPTLQSLSVAGLAVHAPLQLAQLIRSERIDRVVLAMPSAGRPAQARIARRVRALGCEVQTLPSFAQLVLDEARETPAQRVELAQLIGPDRVEMDLPGSAEAYSGRSVLVTGAGGSIGAELCRQLLRAGASRLVLLDHSEPALHTIARELEEVAAGTEIVPVLGSAGEPGLAARALADNAVQVVLHAAAYKHVVLVEANATEGLRNNVLATRTMAAAARDAGVDRFILVSSDKAVRPAGLMGASKRLAELVVQDLAERPGNTRFSIVRFGNVIGSSGSVIPLFEEQIARGGPVTVTDPDVKRYFMTTTEAVRLVLLAGASARGGDVFVLDMGDPVPIRRLARQMIEGAGYTVRDAQTPDGDIAIEFTGLRDGEKLEEELLIGQDMLATPHPKILRAEERGLSELETASALQEIRKAVAAQDDAAAATAARRWIDVCDRRAPEPGNAPAHGPGPGIAAE</sequence>
<evidence type="ECO:0000313" key="5">
    <source>
        <dbReference type="EMBL" id="REC57715.1"/>
    </source>
</evidence>
<dbReference type="OrthoDB" id="9803111at2"/>
<dbReference type="InterPro" id="IPR003869">
    <property type="entry name" value="Polysac_CapD-like"/>
</dbReference>
<dbReference type="PANTHER" id="PTHR43318">
    <property type="entry name" value="UDP-N-ACETYLGLUCOSAMINE 4,6-DEHYDRATASE"/>
    <property type="match status" value="1"/>
</dbReference>
<name>A0A3D9BW09_9RHOB</name>
<dbReference type="CDD" id="cd05237">
    <property type="entry name" value="UDP_invert_4-6DH_SDR_e"/>
    <property type="match status" value="1"/>
</dbReference>
<accession>A0A3D9BW09</accession>
<dbReference type="Pfam" id="PF13727">
    <property type="entry name" value="CoA_binding_3"/>
    <property type="match status" value="1"/>
</dbReference>
<feature type="region of interest" description="Disordered" evidence="2">
    <location>
        <begin position="615"/>
        <end position="635"/>
    </location>
</feature>
<dbReference type="SUPFAM" id="SSF51735">
    <property type="entry name" value="NAD(P)-binding Rossmann-fold domains"/>
    <property type="match status" value="2"/>
</dbReference>
<reference evidence="5 6" key="1">
    <citation type="journal article" date="2017" name="Int. J. Syst. Evol. Microbiol.">
        <title>Rhodosalinus sediminis gen. nov., sp. nov., isolated from marine saltern.</title>
        <authorList>
            <person name="Guo L.Y."/>
            <person name="Ling S.K."/>
            <person name="Li C.M."/>
            <person name="Chen G.J."/>
            <person name="Du Z.J."/>
        </authorList>
    </citation>
    <scope>NUCLEOTIDE SEQUENCE [LARGE SCALE GENOMIC DNA]</scope>
    <source>
        <strain evidence="5 6">WDN1C137</strain>
    </source>
</reference>
<feature type="domain" description="Polysaccharide biosynthesis protein CapD-like" evidence="4">
    <location>
        <begin position="285"/>
        <end position="574"/>
    </location>
</feature>
<dbReference type="RefSeq" id="WP_115978970.1">
    <property type="nucleotide sequence ID" value="NZ_QOHR01000005.1"/>
</dbReference>
<comment type="caution">
    <text evidence="5">The sequence shown here is derived from an EMBL/GenBank/DDBJ whole genome shotgun (WGS) entry which is preliminary data.</text>
</comment>
<gene>
    <name evidence="5" type="ORF">DRV84_05960</name>
</gene>